<accession>A0A8D2E9R2</accession>
<name>A0A8D2E9R2_THEGE</name>
<dbReference type="Proteomes" id="UP000694411">
    <property type="component" value="Chromosome 10"/>
</dbReference>
<proteinExistence type="predicted"/>
<organism evidence="1 2">
    <name type="scientific">Theropithecus gelada</name>
    <name type="common">Gelada baboon</name>
    <dbReference type="NCBI Taxonomy" id="9565"/>
    <lineage>
        <taxon>Eukaryota</taxon>
        <taxon>Metazoa</taxon>
        <taxon>Chordata</taxon>
        <taxon>Craniata</taxon>
        <taxon>Vertebrata</taxon>
        <taxon>Euteleostomi</taxon>
        <taxon>Mammalia</taxon>
        <taxon>Eutheria</taxon>
        <taxon>Euarchontoglires</taxon>
        <taxon>Primates</taxon>
        <taxon>Haplorrhini</taxon>
        <taxon>Catarrhini</taxon>
        <taxon>Cercopithecidae</taxon>
        <taxon>Cercopithecinae</taxon>
        <taxon>Theropithecus</taxon>
    </lineage>
</organism>
<reference evidence="1" key="2">
    <citation type="submission" date="2025-08" db="UniProtKB">
        <authorList>
            <consortium name="Ensembl"/>
        </authorList>
    </citation>
    <scope>IDENTIFICATION</scope>
</reference>
<sequence length="72" mass="7734">MVGKVEISLASVGNKKDLHMKRVISYSEALAAFLEFSAGENETAADVFKRTILEADKIDRAASQGKSSCSVI</sequence>
<reference evidence="1" key="1">
    <citation type="submission" date="2018-05" db="EMBL/GenBank/DDBJ databases">
        <title>Whole genome of Theropithecus gelada.</title>
        <authorList>
            <person name="Chiou K.L."/>
            <person name="Snyder-Mackler N."/>
        </authorList>
    </citation>
    <scope>NUCLEOTIDE SEQUENCE [LARGE SCALE GENOMIC DNA]</scope>
</reference>
<dbReference type="Ensembl" id="ENSTGET00000003895.1">
    <property type="protein sequence ID" value="ENSTGEP00000003177.1"/>
    <property type="gene ID" value="ENSTGEG00000002718.1"/>
</dbReference>
<keyword evidence="2" id="KW-1185">Reference proteome</keyword>
<dbReference type="InterPro" id="IPR027417">
    <property type="entry name" value="P-loop_NTPase"/>
</dbReference>
<dbReference type="AlphaFoldDB" id="A0A8D2E9R2"/>
<evidence type="ECO:0000313" key="1">
    <source>
        <dbReference type="Ensembl" id="ENSTGEP00000003177.1"/>
    </source>
</evidence>
<evidence type="ECO:0000313" key="2">
    <source>
        <dbReference type="Proteomes" id="UP000694411"/>
    </source>
</evidence>
<reference evidence="1" key="3">
    <citation type="submission" date="2025-09" db="UniProtKB">
        <authorList>
            <consortium name="Ensembl"/>
        </authorList>
    </citation>
    <scope>IDENTIFICATION</scope>
</reference>
<protein>
    <submittedName>
        <fullName evidence="1">Uncharacterized protein</fullName>
    </submittedName>
</protein>
<dbReference type="Gene3D" id="3.40.50.300">
    <property type="entry name" value="P-loop containing nucleotide triphosphate hydrolases"/>
    <property type="match status" value="1"/>
</dbReference>